<dbReference type="InterPro" id="IPR051948">
    <property type="entry name" value="Hsp70_co-chaperone_J-domain"/>
</dbReference>
<name>A0A2J6R5H7_HYAVF</name>
<dbReference type="GO" id="GO:0005783">
    <property type="term" value="C:endoplasmic reticulum"/>
    <property type="evidence" value="ECO:0007669"/>
    <property type="project" value="TreeGrafter"/>
</dbReference>
<keyword evidence="6" id="KW-1185">Reference proteome</keyword>
<protein>
    <submittedName>
        <fullName evidence="5">DnaJ-domain-containing protein</fullName>
    </submittedName>
</protein>
<dbReference type="InterPro" id="IPR001623">
    <property type="entry name" value="DnaJ_domain"/>
</dbReference>
<feature type="coiled-coil region" evidence="2">
    <location>
        <begin position="240"/>
        <end position="270"/>
    </location>
</feature>
<dbReference type="PRINTS" id="PR00625">
    <property type="entry name" value="JDOMAIN"/>
</dbReference>
<dbReference type="SMART" id="SM00271">
    <property type="entry name" value="DnaJ"/>
    <property type="match status" value="1"/>
</dbReference>
<dbReference type="Proteomes" id="UP000235786">
    <property type="component" value="Unassembled WGS sequence"/>
</dbReference>
<evidence type="ECO:0000256" key="3">
    <source>
        <dbReference type="SAM" id="MobiDB-lite"/>
    </source>
</evidence>
<dbReference type="OrthoDB" id="442087at2759"/>
<dbReference type="PROSITE" id="PS00636">
    <property type="entry name" value="DNAJ_1"/>
    <property type="match status" value="1"/>
</dbReference>
<dbReference type="STRING" id="1149755.A0A2J6R5H7"/>
<dbReference type="AlphaFoldDB" id="A0A2J6R5H7"/>
<dbReference type="EMBL" id="KZ613955">
    <property type="protein sequence ID" value="PMD33770.1"/>
    <property type="molecule type" value="Genomic_DNA"/>
</dbReference>
<dbReference type="SUPFAM" id="SSF46565">
    <property type="entry name" value="Chaperone J-domain"/>
    <property type="match status" value="1"/>
</dbReference>
<dbReference type="GO" id="GO:0036503">
    <property type="term" value="P:ERAD pathway"/>
    <property type="evidence" value="ECO:0007669"/>
    <property type="project" value="TreeGrafter"/>
</dbReference>
<dbReference type="PROSITE" id="PS50076">
    <property type="entry name" value="DNAJ_2"/>
    <property type="match status" value="1"/>
</dbReference>
<evidence type="ECO:0000256" key="1">
    <source>
        <dbReference type="ARBA" id="ARBA00023186"/>
    </source>
</evidence>
<evidence type="ECO:0000256" key="2">
    <source>
        <dbReference type="SAM" id="Coils"/>
    </source>
</evidence>
<dbReference type="CDD" id="cd06257">
    <property type="entry name" value="DnaJ"/>
    <property type="match status" value="1"/>
</dbReference>
<feature type="domain" description="J" evidence="4">
    <location>
        <begin position="9"/>
        <end position="75"/>
    </location>
</feature>
<accession>A0A2J6R5H7</accession>
<keyword evidence="1" id="KW-0143">Chaperone</keyword>
<dbReference type="Pfam" id="PF00226">
    <property type="entry name" value="DnaJ"/>
    <property type="match status" value="1"/>
</dbReference>
<proteinExistence type="predicted"/>
<feature type="compositionally biased region" description="Polar residues" evidence="3">
    <location>
        <begin position="112"/>
        <end position="127"/>
    </location>
</feature>
<keyword evidence="2" id="KW-0175">Coiled coil</keyword>
<sequence length="421" mass="48273">MARAVVVEDYYAILGVSPSATLAVIREAYKKCALRYHPDKNLDNGEDTTAAFQQLGIAWETLKDAVTRAQYDRDVYAKLPNSKRKREKDAEAEAEATRARRRREEVDPDASSWWSAQSRQTTDGGQRQSEEDAARCRRAQQWKANVREDYQARLQQWIEFRKARLPIVLECQRLIEKHQSGLDSQNKEDEAMVARKFQDAIELSKSSGLKIENHAAILSKLLEARRLYTARLTSSVAESRKQLAELLLVLEDDRRRYETEENRIRQQRVREALEILGPRDLNPPLFSIIDRRGQAINTWKALSRVKCATKFGTSFELSEGPWHQPGDSWERVVGEHICGRCDQRAFHIIPECGPAKCPCGLIACTSCFRDLQLLREYGEWITSTDAEKKDSIFALDFDSDGKPKAFWKGKSDYFGTGCEYD</sequence>
<dbReference type="InterPro" id="IPR018253">
    <property type="entry name" value="DnaJ_domain_CS"/>
</dbReference>
<feature type="region of interest" description="Disordered" evidence="3">
    <location>
        <begin position="82"/>
        <end position="134"/>
    </location>
</feature>
<dbReference type="PANTHER" id="PTHR44360">
    <property type="entry name" value="DNAJ HOMOLOG SUBFAMILY B MEMBER 9"/>
    <property type="match status" value="1"/>
</dbReference>
<dbReference type="InterPro" id="IPR036869">
    <property type="entry name" value="J_dom_sf"/>
</dbReference>
<dbReference type="PANTHER" id="PTHR44360:SF1">
    <property type="entry name" value="DNAJ HOMOLOG SUBFAMILY B MEMBER 9"/>
    <property type="match status" value="1"/>
</dbReference>
<reference evidence="5 6" key="1">
    <citation type="submission" date="2016-04" db="EMBL/GenBank/DDBJ databases">
        <title>A degradative enzymes factory behind the ericoid mycorrhizal symbiosis.</title>
        <authorList>
            <consortium name="DOE Joint Genome Institute"/>
            <person name="Martino E."/>
            <person name="Morin E."/>
            <person name="Grelet G."/>
            <person name="Kuo A."/>
            <person name="Kohler A."/>
            <person name="Daghino S."/>
            <person name="Barry K."/>
            <person name="Choi C."/>
            <person name="Cichocki N."/>
            <person name="Clum A."/>
            <person name="Copeland A."/>
            <person name="Hainaut M."/>
            <person name="Haridas S."/>
            <person name="Labutti K."/>
            <person name="Lindquist E."/>
            <person name="Lipzen A."/>
            <person name="Khouja H.-R."/>
            <person name="Murat C."/>
            <person name="Ohm R."/>
            <person name="Olson A."/>
            <person name="Spatafora J."/>
            <person name="Veneault-Fourrey C."/>
            <person name="Henrissat B."/>
            <person name="Grigoriev I."/>
            <person name="Martin F."/>
            <person name="Perotto S."/>
        </authorList>
    </citation>
    <scope>NUCLEOTIDE SEQUENCE [LARGE SCALE GENOMIC DNA]</scope>
    <source>
        <strain evidence="5 6">F</strain>
    </source>
</reference>
<organism evidence="5 6">
    <name type="scientific">Hyaloscypha variabilis (strain UAMH 11265 / GT02V1 / F)</name>
    <name type="common">Meliniomyces variabilis</name>
    <dbReference type="NCBI Taxonomy" id="1149755"/>
    <lineage>
        <taxon>Eukaryota</taxon>
        <taxon>Fungi</taxon>
        <taxon>Dikarya</taxon>
        <taxon>Ascomycota</taxon>
        <taxon>Pezizomycotina</taxon>
        <taxon>Leotiomycetes</taxon>
        <taxon>Helotiales</taxon>
        <taxon>Hyaloscyphaceae</taxon>
        <taxon>Hyaloscypha</taxon>
        <taxon>Hyaloscypha variabilis</taxon>
    </lineage>
</organism>
<dbReference type="GO" id="GO:0051087">
    <property type="term" value="F:protein-folding chaperone binding"/>
    <property type="evidence" value="ECO:0007669"/>
    <property type="project" value="TreeGrafter"/>
</dbReference>
<dbReference type="Gene3D" id="1.10.287.110">
    <property type="entry name" value="DnaJ domain"/>
    <property type="match status" value="1"/>
</dbReference>
<feature type="compositionally biased region" description="Basic and acidic residues" evidence="3">
    <location>
        <begin position="87"/>
        <end position="105"/>
    </location>
</feature>
<evidence type="ECO:0000313" key="5">
    <source>
        <dbReference type="EMBL" id="PMD33770.1"/>
    </source>
</evidence>
<evidence type="ECO:0000259" key="4">
    <source>
        <dbReference type="PROSITE" id="PS50076"/>
    </source>
</evidence>
<dbReference type="GO" id="GO:0051787">
    <property type="term" value="F:misfolded protein binding"/>
    <property type="evidence" value="ECO:0007669"/>
    <property type="project" value="TreeGrafter"/>
</dbReference>
<gene>
    <name evidence="5" type="ORF">L207DRAFT_639172</name>
</gene>
<evidence type="ECO:0000313" key="6">
    <source>
        <dbReference type="Proteomes" id="UP000235786"/>
    </source>
</evidence>